<gene>
    <name evidence="1" type="ORF">B4135_3360</name>
</gene>
<protein>
    <submittedName>
        <fullName evidence="1">Uncharacterized protein</fullName>
    </submittedName>
</protein>
<sequence>MALDQVRRNEQAAWSEYDRKKCKRIRRIFYKKRRNEIQRNAGI</sequence>
<name>A0A150LFP3_9BACI</name>
<organism evidence="1 2">
    <name type="scientific">Caldibacillus debilis</name>
    <dbReference type="NCBI Taxonomy" id="301148"/>
    <lineage>
        <taxon>Bacteria</taxon>
        <taxon>Bacillati</taxon>
        <taxon>Bacillota</taxon>
        <taxon>Bacilli</taxon>
        <taxon>Bacillales</taxon>
        <taxon>Bacillaceae</taxon>
        <taxon>Caldibacillus</taxon>
    </lineage>
</organism>
<proteinExistence type="predicted"/>
<reference evidence="1 2" key="1">
    <citation type="submission" date="2016-01" db="EMBL/GenBank/DDBJ databases">
        <title>Draft Genome Sequences of Seven Thermophilic Sporeformers Isolated from Foods.</title>
        <authorList>
            <person name="Berendsen E.M."/>
            <person name="Wells-Bennik M.H."/>
            <person name="Krawcyk A.O."/>
            <person name="De Jong A."/>
            <person name="Holsappel S."/>
            <person name="Eijlander R.T."/>
            <person name="Kuipers O.P."/>
        </authorList>
    </citation>
    <scope>NUCLEOTIDE SEQUENCE [LARGE SCALE GENOMIC DNA]</scope>
    <source>
        <strain evidence="1 2">B4135</strain>
    </source>
</reference>
<dbReference type="EMBL" id="LQYT01000114">
    <property type="protein sequence ID" value="KYD11065.1"/>
    <property type="molecule type" value="Genomic_DNA"/>
</dbReference>
<comment type="caution">
    <text evidence="1">The sequence shown here is derived from an EMBL/GenBank/DDBJ whole genome shotgun (WGS) entry which is preliminary data.</text>
</comment>
<dbReference type="AlphaFoldDB" id="A0A150LFP3"/>
<evidence type="ECO:0000313" key="2">
    <source>
        <dbReference type="Proteomes" id="UP000075683"/>
    </source>
</evidence>
<dbReference type="Proteomes" id="UP000075683">
    <property type="component" value="Unassembled WGS sequence"/>
</dbReference>
<evidence type="ECO:0000313" key="1">
    <source>
        <dbReference type="EMBL" id="KYD11065.1"/>
    </source>
</evidence>
<accession>A0A150LFP3</accession>